<dbReference type="SUPFAM" id="SSF63748">
    <property type="entry name" value="Tudor/PWWP/MBT"/>
    <property type="match status" value="1"/>
</dbReference>
<accession>A0A0W8C519</accession>
<dbReference type="AlphaFoldDB" id="A0A0W8C519"/>
<dbReference type="InterPro" id="IPR016197">
    <property type="entry name" value="Chromo-like_dom_sf"/>
</dbReference>
<feature type="compositionally biased region" description="Acidic residues" evidence="1">
    <location>
        <begin position="243"/>
        <end position="271"/>
    </location>
</feature>
<feature type="compositionally biased region" description="Low complexity" evidence="1">
    <location>
        <begin position="322"/>
        <end position="339"/>
    </location>
</feature>
<comment type="caution">
    <text evidence="3">The sequence shown here is derived from an EMBL/GenBank/DDBJ whole genome shotgun (WGS) entry which is preliminary data.</text>
</comment>
<protein>
    <recommendedName>
        <fullName evidence="2">PWWP domain-containing protein</fullName>
    </recommendedName>
</protein>
<feature type="region of interest" description="Disordered" evidence="1">
    <location>
        <begin position="211"/>
        <end position="339"/>
    </location>
</feature>
<feature type="region of interest" description="Disordered" evidence="1">
    <location>
        <begin position="351"/>
        <end position="446"/>
    </location>
</feature>
<evidence type="ECO:0000313" key="4">
    <source>
        <dbReference type="Proteomes" id="UP000052943"/>
    </source>
</evidence>
<proteinExistence type="predicted"/>
<organism evidence="3 4">
    <name type="scientific">Phytophthora nicotianae</name>
    <name type="common">Potato buckeye rot agent</name>
    <name type="synonym">Phytophthora parasitica</name>
    <dbReference type="NCBI Taxonomy" id="4792"/>
    <lineage>
        <taxon>Eukaryota</taxon>
        <taxon>Sar</taxon>
        <taxon>Stramenopiles</taxon>
        <taxon>Oomycota</taxon>
        <taxon>Peronosporomycetes</taxon>
        <taxon>Peronosporales</taxon>
        <taxon>Peronosporaceae</taxon>
        <taxon>Phytophthora</taxon>
    </lineage>
</organism>
<dbReference type="CDD" id="cd20104">
    <property type="entry name" value="MBT_PHF20L1-like"/>
    <property type="match status" value="1"/>
</dbReference>
<feature type="compositionally biased region" description="Polar residues" evidence="1">
    <location>
        <begin position="308"/>
        <end position="321"/>
    </location>
</feature>
<feature type="compositionally biased region" description="Low complexity" evidence="1">
    <location>
        <begin position="211"/>
        <end position="224"/>
    </location>
</feature>
<feature type="compositionally biased region" description="Basic residues" evidence="1">
    <location>
        <begin position="225"/>
        <end position="238"/>
    </location>
</feature>
<name>A0A0W8C519_PHYNI</name>
<sequence>MVKEMPLDIGLRVDVLDDEGIWNTGVIVDVGKEADEDEDKVEVKYDGWGDEYNQWIGVATQRLAPLHTYTIVKKCWAKLTKWPWWPAFVVLRAPTTALAAHGLEEETKLYVEFYDSFNEDKRSRCWMQKKNVASFRDSFEERASKNIGKNFPKFVEGTQRAKAGPGTLPIEYSSKMAEPLEEKRKECTTEQWFHLYRDFSNRYQDLYGYSTAPSGSTTTSSPGRKSGKRAPGRPKKVVKQQLSEDEDESEEKDEEPEADDPEESGNEEEEASASARRTTRRNKRAAAPAPSSRRSTRPRRVKVIEVLTDTSSSMVGSSFSPATSVRDASSRSSSVARDTSVVANRSLFTVNKEADAQSAVDTLEAKKPASSLGTEEQSEDLVMDECKPAAPIELSRPELNLESATGSRRRKDRPAKLSERANAAKKPKTEGHTTEQDPDFYQDWSGGSRYEVDNKPWSILGWITEGFKSRLQRK</sequence>
<dbReference type="Pfam" id="PF00855">
    <property type="entry name" value="PWWP"/>
    <property type="match status" value="1"/>
</dbReference>
<dbReference type="PROSITE" id="PS50812">
    <property type="entry name" value="PWWP"/>
    <property type="match status" value="1"/>
</dbReference>
<dbReference type="SUPFAM" id="SSF54160">
    <property type="entry name" value="Chromo domain-like"/>
    <property type="match status" value="1"/>
</dbReference>
<evidence type="ECO:0000256" key="1">
    <source>
        <dbReference type="SAM" id="MobiDB-lite"/>
    </source>
</evidence>
<evidence type="ECO:0000259" key="2">
    <source>
        <dbReference type="PROSITE" id="PS50812"/>
    </source>
</evidence>
<dbReference type="Proteomes" id="UP000052943">
    <property type="component" value="Unassembled WGS sequence"/>
</dbReference>
<reference evidence="3 4" key="1">
    <citation type="submission" date="2015-11" db="EMBL/GenBank/DDBJ databases">
        <title>Genomes and virulence difference between two physiological races of Phytophthora nicotianae.</title>
        <authorList>
            <person name="Liu H."/>
            <person name="Ma X."/>
            <person name="Yu H."/>
            <person name="Fang D."/>
            <person name="Li Y."/>
            <person name="Wang X."/>
            <person name="Wang W."/>
            <person name="Dong Y."/>
            <person name="Xiao B."/>
        </authorList>
    </citation>
    <scope>NUCLEOTIDE SEQUENCE [LARGE SCALE GENOMIC DNA]</scope>
    <source>
        <strain evidence="4">race 0</strain>
    </source>
</reference>
<dbReference type="OrthoDB" id="6105938at2759"/>
<evidence type="ECO:0000313" key="3">
    <source>
        <dbReference type="EMBL" id="KUF79178.1"/>
    </source>
</evidence>
<dbReference type="EMBL" id="LNFO01004919">
    <property type="protein sequence ID" value="KUF79178.1"/>
    <property type="molecule type" value="Genomic_DNA"/>
</dbReference>
<gene>
    <name evidence="3" type="ORF">AM587_10009038</name>
</gene>
<dbReference type="CDD" id="cd05162">
    <property type="entry name" value="PWWP"/>
    <property type="match status" value="1"/>
</dbReference>
<feature type="domain" description="PWWP" evidence="2">
    <location>
        <begin position="76"/>
        <end position="138"/>
    </location>
</feature>
<dbReference type="InterPro" id="IPR000313">
    <property type="entry name" value="PWWP_dom"/>
</dbReference>
<dbReference type="Gene3D" id="2.30.30.140">
    <property type="match status" value="2"/>
</dbReference>